<comment type="subcellular location">
    <subcellularLocation>
        <location evidence="1">Cytoplasm</location>
    </subcellularLocation>
</comment>
<accession>A0ABS9DYV5</accession>
<evidence type="ECO:0000313" key="7">
    <source>
        <dbReference type="Proteomes" id="UP001521209"/>
    </source>
</evidence>
<feature type="domain" description="RecX second three-helical" evidence="5">
    <location>
        <begin position="85"/>
        <end position="125"/>
    </location>
</feature>
<proteinExistence type="inferred from homology"/>
<organism evidence="6 7">
    <name type="scientific">Acidiphilium iwatense</name>
    <dbReference type="NCBI Taxonomy" id="768198"/>
    <lineage>
        <taxon>Bacteria</taxon>
        <taxon>Pseudomonadati</taxon>
        <taxon>Pseudomonadota</taxon>
        <taxon>Alphaproteobacteria</taxon>
        <taxon>Acetobacterales</taxon>
        <taxon>Acidocellaceae</taxon>
        <taxon>Acidiphilium</taxon>
    </lineage>
</organism>
<dbReference type="Proteomes" id="UP001521209">
    <property type="component" value="Unassembled WGS sequence"/>
</dbReference>
<dbReference type="Pfam" id="PF02631">
    <property type="entry name" value="RecX_HTH2"/>
    <property type="match status" value="1"/>
</dbReference>
<sequence>MKRNPRDIGAPPDAARLREAALAHLARFAATEAGLARVLGRRVDRWVRAAESAGLAPDSIAQARRDGRAAIPLVIAALRDLGALNDTTFAESRARRLAREGHSRRAALVHLAMKGVDQDIAAEALPESPERDLAAACTYLRRRRLPPFAGGEALRMKALAALARGGFDRDIAERALALDADSAETLVIALRQGTL</sequence>
<name>A0ABS9DYV5_9PROT</name>
<evidence type="ECO:0000256" key="4">
    <source>
        <dbReference type="ARBA" id="ARBA00022490"/>
    </source>
</evidence>
<evidence type="ECO:0000256" key="2">
    <source>
        <dbReference type="ARBA" id="ARBA00009695"/>
    </source>
</evidence>
<evidence type="ECO:0000259" key="5">
    <source>
        <dbReference type="Pfam" id="PF02631"/>
    </source>
</evidence>
<evidence type="ECO:0000256" key="3">
    <source>
        <dbReference type="ARBA" id="ARBA00018111"/>
    </source>
</evidence>
<keyword evidence="7" id="KW-1185">Reference proteome</keyword>
<dbReference type="InterPro" id="IPR053924">
    <property type="entry name" value="RecX_HTH_2nd"/>
</dbReference>
<evidence type="ECO:0000313" key="6">
    <source>
        <dbReference type="EMBL" id="MCF3947944.1"/>
    </source>
</evidence>
<protein>
    <recommendedName>
        <fullName evidence="3">Regulatory protein RecX</fullName>
    </recommendedName>
</protein>
<reference evidence="6 7" key="1">
    <citation type="submission" date="2022-01" db="EMBL/GenBank/DDBJ databases">
        <authorList>
            <person name="Won M."/>
            <person name="Kim S.-J."/>
            <person name="Kwon S.-W."/>
        </authorList>
    </citation>
    <scope>NUCLEOTIDE SEQUENCE [LARGE SCALE GENOMIC DNA]</scope>
    <source>
        <strain evidence="6 7">KCTC 23505</strain>
    </source>
</reference>
<keyword evidence="4" id="KW-0963">Cytoplasm</keyword>
<dbReference type="EMBL" id="JAKGBZ010000034">
    <property type="protein sequence ID" value="MCF3947944.1"/>
    <property type="molecule type" value="Genomic_DNA"/>
</dbReference>
<gene>
    <name evidence="6" type="ORF">L2A60_14785</name>
</gene>
<dbReference type="RefSeq" id="WP_235705238.1">
    <property type="nucleotide sequence ID" value="NZ_JAKGBZ010000034.1"/>
</dbReference>
<comment type="similarity">
    <text evidence="2">Belongs to the RecX family.</text>
</comment>
<evidence type="ECO:0000256" key="1">
    <source>
        <dbReference type="ARBA" id="ARBA00004496"/>
    </source>
</evidence>
<comment type="caution">
    <text evidence="6">The sequence shown here is derived from an EMBL/GenBank/DDBJ whole genome shotgun (WGS) entry which is preliminary data.</text>
</comment>